<feature type="region of interest" description="Disordered" evidence="1">
    <location>
        <begin position="45"/>
        <end position="65"/>
    </location>
</feature>
<proteinExistence type="predicted"/>
<organism evidence="2 3">
    <name type="scientific">Halococcus dombrowskii</name>
    <dbReference type="NCBI Taxonomy" id="179637"/>
    <lineage>
        <taxon>Archaea</taxon>
        <taxon>Methanobacteriati</taxon>
        <taxon>Methanobacteriota</taxon>
        <taxon>Stenosarchaea group</taxon>
        <taxon>Halobacteria</taxon>
        <taxon>Halobacteriales</taxon>
        <taxon>Halococcaceae</taxon>
        <taxon>Halococcus</taxon>
    </lineage>
</organism>
<reference evidence="2" key="1">
    <citation type="journal article" date="2014" name="Int. J. Syst. Evol. Microbiol.">
        <title>Complete genome sequence of Corynebacterium casei LMG S-19264T (=DSM 44701T), isolated from a smear-ripened cheese.</title>
        <authorList>
            <consortium name="US DOE Joint Genome Institute (JGI-PGF)"/>
            <person name="Walter F."/>
            <person name="Albersmeier A."/>
            <person name="Kalinowski J."/>
            <person name="Ruckert C."/>
        </authorList>
    </citation>
    <scope>NUCLEOTIDE SEQUENCE</scope>
    <source>
        <strain evidence="2">JCM 12289</strain>
    </source>
</reference>
<gene>
    <name evidence="2" type="ORF">GCM10008985_30130</name>
</gene>
<name>A0AAV3SKN5_HALDO</name>
<reference evidence="2" key="2">
    <citation type="submission" date="2023-12" db="EMBL/GenBank/DDBJ databases">
        <authorList>
            <person name="Sun Q."/>
            <person name="Inoue M."/>
        </authorList>
    </citation>
    <scope>NUCLEOTIDE SEQUENCE</scope>
    <source>
        <strain evidence="2">JCM 12289</strain>
    </source>
</reference>
<dbReference type="AlphaFoldDB" id="A0AAV3SKN5"/>
<dbReference type="EMBL" id="BAAADN010000050">
    <property type="protein sequence ID" value="GAA0471219.1"/>
    <property type="molecule type" value="Genomic_DNA"/>
</dbReference>
<sequence length="128" mass="14069">MEIGNDLHLLGKKFEHVALEQEIADGSNVVEIEFRTEMVKDVSPGGSVFAMPAERGDGGPVGARADEDLEDVSRIDFSVLAESEGERTSENVDEEIKELVLVDYVVCLLFRGHISSKQTLPLTGFARY</sequence>
<evidence type="ECO:0000313" key="2">
    <source>
        <dbReference type="EMBL" id="GAA0471219.1"/>
    </source>
</evidence>
<dbReference type="Proteomes" id="UP001500962">
    <property type="component" value="Unassembled WGS sequence"/>
</dbReference>
<accession>A0AAV3SKN5</accession>
<evidence type="ECO:0000313" key="3">
    <source>
        <dbReference type="Proteomes" id="UP001500962"/>
    </source>
</evidence>
<protein>
    <submittedName>
        <fullName evidence="2">Uncharacterized protein</fullName>
    </submittedName>
</protein>
<evidence type="ECO:0000256" key="1">
    <source>
        <dbReference type="SAM" id="MobiDB-lite"/>
    </source>
</evidence>
<comment type="caution">
    <text evidence="2">The sequence shown here is derived from an EMBL/GenBank/DDBJ whole genome shotgun (WGS) entry which is preliminary data.</text>
</comment>